<sequence length="307" mass="34081">MAEDIQGLPGVVTALQKGGVTKTSLGLNVADRIAAQDNEVVMIDLDHDCHLTSLLLNDETEEKVLNDDDSHVGKAMFGDVDPEDLLIETEFGIHLLPSTNIMGEVVDRMKNTTYGVNKLRNEVIAPLYEKGYDYFLIDPPGGEGQMLDAAFVAVQRTIIPITPEAGTVNGLARLLERTVSPLRDEGNIPIEIVAITPNRMQETISRDSSEQQIARDLNESFREHLPDYAKVDLEVFETIDELGERLTEIPKPGLRERKSINDAFKNGLPVAQYDQECDQIEHFDTLAELVIESCEAEQEQEEVATHG</sequence>
<dbReference type="AlphaFoldDB" id="A0ABD5SHP1"/>
<evidence type="ECO:0000259" key="1">
    <source>
        <dbReference type="Pfam" id="PF13614"/>
    </source>
</evidence>
<proteinExistence type="predicted"/>
<dbReference type="PANTHER" id="PTHR13696">
    <property type="entry name" value="P-LOOP CONTAINING NUCLEOSIDE TRIPHOSPHATE HYDROLASE"/>
    <property type="match status" value="1"/>
</dbReference>
<dbReference type="Pfam" id="PF13614">
    <property type="entry name" value="AAA_31"/>
    <property type="match status" value="1"/>
</dbReference>
<dbReference type="Proteomes" id="UP001596383">
    <property type="component" value="Unassembled WGS sequence"/>
</dbReference>
<dbReference type="CDD" id="cd02042">
    <property type="entry name" value="ParAB_family"/>
    <property type="match status" value="1"/>
</dbReference>
<name>A0ABD5SHP1_9EURY</name>
<reference evidence="2 3" key="1">
    <citation type="journal article" date="2019" name="Int. J. Syst. Evol. Microbiol.">
        <title>The Global Catalogue of Microorganisms (GCM) 10K type strain sequencing project: providing services to taxonomists for standard genome sequencing and annotation.</title>
        <authorList>
            <consortium name="The Broad Institute Genomics Platform"/>
            <consortium name="The Broad Institute Genome Sequencing Center for Infectious Disease"/>
            <person name="Wu L."/>
            <person name="Ma J."/>
        </authorList>
    </citation>
    <scope>NUCLEOTIDE SEQUENCE [LARGE SCALE GENOMIC DNA]</scope>
    <source>
        <strain evidence="2 3">LMG 29247</strain>
    </source>
</reference>
<gene>
    <name evidence="2" type="ORF">ACFQE6_05865</name>
</gene>
<evidence type="ECO:0000313" key="2">
    <source>
        <dbReference type="EMBL" id="MFC6764573.1"/>
    </source>
</evidence>
<organism evidence="2 3">
    <name type="scientific">Natrinema soli</name>
    <dbReference type="NCBI Taxonomy" id="1930624"/>
    <lineage>
        <taxon>Archaea</taxon>
        <taxon>Methanobacteriati</taxon>
        <taxon>Methanobacteriota</taxon>
        <taxon>Stenosarchaea group</taxon>
        <taxon>Halobacteria</taxon>
        <taxon>Halobacteriales</taxon>
        <taxon>Natrialbaceae</taxon>
        <taxon>Natrinema</taxon>
    </lineage>
</organism>
<dbReference type="InterPro" id="IPR050678">
    <property type="entry name" value="DNA_Partitioning_ATPase"/>
</dbReference>
<evidence type="ECO:0000313" key="3">
    <source>
        <dbReference type="Proteomes" id="UP001596383"/>
    </source>
</evidence>
<dbReference type="RefSeq" id="WP_273737632.1">
    <property type="nucleotide sequence ID" value="NZ_JAQIVI010000091.1"/>
</dbReference>
<dbReference type="InterPro" id="IPR025669">
    <property type="entry name" value="AAA_dom"/>
</dbReference>
<dbReference type="PANTHER" id="PTHR13696:SF99">
    <property type="entry name" value="COBYRINIC ACID AC-DIAMIDE SYNTHASE"/>
    <property type="match status" value="1"/>
</dbReference>
<feature type="domain" description="AAA" evidence="1">
    <location>
        <begin position="14"/>
        <end position="188"/>
    </location>
</feature>
<comment type="caution">
    <text evidence="2">The sequence shown here is derived from an EMBL/GenBank/DDBJ whole genome shotgun (WGS) entry which is preliminary data.</text>
</comment>
<dbReference type="InterPro" id="IPR027417">
    <property type="entry name" value="P-loop_NTPase"/>
</dbReference>
<dbReference type="EMBL" id="JBHSWV010000091">
    <property type="protein sequence ID" value="MFC6764573.1"/>
    <property type="molecule type" value="Genomic_DNA"/>
</dbReference>
<dbReference type="Gene3D" id="3.40.50.300">
    <property type="entry name" value="P-loop containing nucleotide triphosphate hydrolases"/>
    <property type="match status" value="1"/>
</dbReference>
<dbReference type="SUPFAM" id="SSF52540">
    <property type="entry name" value="P-loop containing nucleoside triphosphate hydrolases"/>
    <property type="match status" value="1"/>
</dbReference>
<keyword evidence="3" id="KW-1185">Reference proteome</keyword>
<accession>A0ABD5SHP1</accession>
<protein>
    <submittedName>
        <fullName evidence="2">ParA family protein</fullName>
    </submittedName>
</protein>